<protein>
    <submittedName>
        <fullName evidence="2">Uncharacterized protein</fullName>
    </submittedName>
</protein>
<gene>
    <name evidence="2" type="ORF">BCR41DRAFT_397799</name>
</gene>
<evidence type="ECO:0000256" key="1">
    <source>
        <dbReference type="SAM" id="MobiDB-lite"/>
    </source>
</evidence>
<dbReference type="OrthoDB" id="2417687at2759"/>
<dbReference type="GeneID" id="33570749"/>
<reference evidence="2 3" key="1">
    <citation type="submission" date="2016-07" db="EMBL/GenBank/DDBJ databases">
        <title>Pervasive Adenine N6-methylation of Active Genes in Fungi.</title>
        <authorList>
            <consortium name="DOE Joint Genome Institute"/>
            <person name="Mondo S.J."/>
            <person name="Dannebaum R.O."/>
            <person name="Kuo R.C."/>
            <person name="Labutti K."/>
            <person name="Haridas S."/>
            <person name="Kuo A."/>
            <person name="Salamov A."/>
            <person name="Ahrendt S.R."/>
            <person name="Lipzen A."/>
            <person name="Sullivan W."/>
            <person name="Andreopoulos W.B."/>
            <person name="Clum A."/>
            <person name="Lindquist E."/>
            <person name="Daum C."/>
            <person name="Ramamoorthy G.K."/>
            <person name="Gryganskyi A."/>
            <person name="Culley D."/>
            <person name="Magnuson J.K."/>
            <person name="James T.Y."/>
            <person name="O'Malley M.A."/>
            <person name="Stajich J.E."/>
            <person name="Spatafora J.W."/>
            <person name="Visel A."/>
            <person name="Grigoriev I.V."/>
        </authorList>
    </citation>
    <scope>NUCLEOTIDE SEQUENCE [LARGE SCALE GENOMIC DNA]</scope>
    <source>
        <strain evidence="2 3">NRRL 3116</strain>
    </source>
</reference>
<dbReference type="EMBL" id="MCFF01000027">
    <property type="protein sequence ID" value="ORZ11644.1"/>
    <property type="molecule type" value="Genomic_DNA"/>
</dbReference>
<organism evidence="2 3">
    <name type="scientific">Lobosporangium transversale</name>
    <dbReference type="NCBI Taxonomy" id="64571"/>
    <lineage>
        <taxon>Eukaryota</taxon>
        <taxon>Fungi</taxon>
        <taxon>Fungi incertae sedis</taxon>
        <taxon>Mucoromycota</taxon>
        <taxon>Mortierellomycotina</taxon>
        <taxon>Mortierellomycetes</taxon>
        <taxon>Mortierellales</taxon>
        <taxon>Mortierellaceae</taxon>
        <taxon>Lobosporangium</taxon>
    </lineage>
</organism>
<accession>A0A1Y2GI76</accession>
<sequence length="130" mass="14535">MFPHLSSGSPAHQRAHQHYSTCCPLDCPARRAPPHISQHYPMQKIQQGPNIDPSLLHPAFSGLFFQQRRSHTTMTRAFTSSQPQPQPQPHTSSLPPPSSLPSHPSFTTMDPARISPIFFGYSSKPQRAKM</sequence>
<proteinExistence type="predicted"/>
<feature type="region of interest" description="Disordered" evidence="1">
    <location>
        <begin position="67"/>
        <end position="111"/>
    </location>
</feature>
<dbReference type="RefSeq" id="XP_021879741.1">
    <property type="nucleotide sequence ID" value="XM_022028906.1"/>
</dbReference>
<dbReference type="InParanoid" id="A0A1Y2GI76"/>
<comment type="caution">
    <text evidence="2">The sequence shown here is derived from an EMBL/GenBank/DDBJ whole genome shotgun (WGS) entry which is preliminary data.</text>
</comment>
<keyword evidence="3" id="KW-1185">Reference proteome</keyword>
<evidence type="ECO:0000313" key="3">
    <source>
        <dbReference type="Proteomes" id="UP000193648"/>
    </source>
</evidence>
<dbReference type="AlphaFoldDB" id="A0A1Y2GI76"/>
<feature type="compositionally biased region" description="Pro residues" evidence="1">
    <location>
        <begin position="84"/>
        <end position="99"/>
    </location>
</feature>
<dbReference type="Proteomes" id="UP000193648">
    <property type="component" value="Unassembled WGS sequence"/>
</dbReference>
<name>A0A1Y2GI76_9FUNG</name>
<evidence type="ECO:0000313" key="2">
    <source>
        <dbReference type="EMBL" id="ORZ11644.1"/>
    </source>
</evidence>